<dbReference type="Proteomes" id="UP000184031">
    <property type="component" value="Unassembled WGS sequence"/>
</dbReference>
<organism evidence="3 4">
    <name type="scientific">Flagellimonas taeanensis</name>
    <dbReference type="NCBI Taxonomy" id="1005926"/>
    <lineage>
        <taxon>Bacteria</taxon>
        <taxon>Pseudomonadati</taxon>
        <taxon>Bacteroidota</taxon>
        <taxon>Flavobacteriia</taxon>
        <taxon>Flavobacteriales</taxon>
        <taxon>Flavobacteriaceae</taxon>
        <taxon>Flagellimonas</taxon>
    </lineage>
</organism>
<keyword evidence="1" id="KW-0472">Membrane</keyword>
<evidence type="ECO:0000313" key="3">
    <source>
        <dbReference type="EMBL" id="SHL50689.1"/>
    </source>
</evidence>
<evidence type="ECO:0000256" key="1">
    <source>
        <dbReference type="SAM" id="Phobius"/>
    </source>
</evidence>
<accession>A0A1M7B7T4</accession>
<dbReference type="EMBL" id="FOKU01000010">
    <property type="protein sequence ID" value="SFC38188.1"/>
    <property type="molecule type" value="Genomic_DNA"/>
</dbReference>
<dbReference type="Proteomes" id="UP000198940">
    <property type="component" value="Unassembled WGS sequence"/>
</dbReference>
<gene>
    <name evidence="2" type="ORF">SAMN04487891_11045</name>
    <name evidence="3" type="ORF">SAMN05216293_3603</name>
</gene>
<name>A0A1M7B7T4_9FLAO</name>
<proteinExistence type="predicted"/>
<feature type="transmembrane region" description="Helical" evidence="1">
    <location>
        <begin position="24"/>
        <end position="45"/>
    </location>
</feature>
<keyword evidence="1" id="KW-0812">Transmembrane</keyword>
<reference evidence="3 4" key="1">
    <citation type="submission" date="2016-11" db="EMBL/GenBank/DDBJ databases">
        <authorList>
            <person name="Varghese N."/>
            <person name="Submissions S."/>
        </authorList>
    </citation>
    <scope>NUCLEOTIDE SEQUENCE [LARGE SCALE GENOMIC DNA]</scope>
    <source>
        <strain evidence="3 4">CGMCC 1.12174</strain>
        <strain evidence="2 5">DSM 26351</strain>
    </source>
</reference>
<dbReference type="AlphaFoldDB" id="A0A1M7B7T4"/>
<evidence type="ECO:0000313" key="2">
    <source>
        <dbReference type="EMBL" id="SFC38188.1"/>
    </source>
</evidence>
<comment type="caution">
    <text evidence="3">The sequence shown here is derived from an EMBL/GenBank/DDBJ whole genome shotgun (WGS) entry which is preliminary data.</text>
</comment>
<keyword evidence="1" id="KW-1133">Transmembrane helix</keyword>
<sequence>MRYYVFAIVLCNLKNTKNRINNKAIMKNIITVMTLGLMTFSYSIYGQSEKRE</sequence>
<dbReference type="EMBL" id="FRAT01000011">
    <property type="protein sequence ID" value="SHL50689.1"/>
    <property type="molecule type" value="Genomic_DNA"/>
</dbReference>
<keyword evidence="5" id="KW-1185">Reference proteome</keyword>
<evidence type="ECO:0000313" key="4">
    <source>
        <dbReference type="Proteomes" id="UP000184031"/>
    </source>
</evidence>
<evidence type="ECO:0000313" key="5">
    <source>
        <dbReference type="Proteomes" id="UP000198940"/>
    </source>
</evidence>
<protein>
    <submittedName>
        <fullName evidence="3">Uncharacterized protein</fullName>
    </submittedName>
</protein>